<dbReference type="EMBL" id="QJNU01000682">
    <property type="protein sequence ID" value="RYO89738.1"/>
    <property type="molecule type" value="Genomic_DNA"/>
</dbReference>
<evidence type="ECO:0008006" key="3">
    <source>
        <dbReference type="Google" id="ProtNLM"/>
    </source>
</evidence>
<dbReference type="AlphaFoldDB" id="A0A4Q4SXA7"/>
<keyword evidence="2" id="KW-1185">Reference proteome</keyword>
<evidence type="ECO:0000313" key="1">
    <source>
        <dbReference type="EMBL" id="RYO89738.1"/>
    </source>
</evidence>
<dbReference type="STRING" id="155417.A0A4Q4SXA7"/>
<comment type="caution">
    <text evidence="1">The sequence shown here is derived from an EMBL/GenBank/DDBJ whole genome shotgun (WGS) entry which is preliminary data.</text>
</comment>
<name>A0A4Q4SXA7_9PEZI</name>
<protein>
    <recommendedName>
        <fullName evidence="3">START domain-containing protein</fullName>
    </recommendedName>
</protein>
<evidence type="ECO:0000313" key="2">
    <source>
        <dbReference type="Proteomes" id="UP000293360"/>
    </source>
</evidence>
<organism evidence="1 2">
    <name type="scientific">Monosporascus ibericus</name>
    <dbReference type="NCBI Taxonomy" id="155417"/>
    <lineage>
        <taxon>Eukaryota</taxon>
        <taxon>Fungi</taxon>
        <taxon>Dikarya</taxon>
        <taxon>Ascomycota</taxon>
        <taxon>Pezizomycotina</taxon>
        <taxon>Sordariomycetes</taxon>
        <taxon>Xylariomycetidae</taxon>
        <taxon>Xylariales</taxon>
        <taxon>Xylariales incertae sedis</taxon>
        <taxon>Monosporascus</taxon>
    </lineage>
</organism>
<reference evidence="1 2" key="1">
    <citation type="submission" date="2018-06" db="EMBL/GenBank/DDBJ databases">
        <title>Complete Genomes of Monosporascus.</title>
        <authorList>
            <person name="Robinson A.J."/>
            <person name="Natvig D.O."/>
        </authorList>
    </citation>
    <scope>NUCLEOTIDE SEQUENCE [LARGE SCALE GENOMIC DNA]</scope>
    <source>
        <strain evidence="1 2">CBS 110550</strain>
    </source>
</reference>
<dbReference type="OrthoDB" id="5273647at2759"/>
<proteinExistence type="predicted"/>
<gene>
    <name evidence="1" type="ORF">DL764_008541</name>
</gene>
<accession>A0A4Q4SXA7</accession>
<sequence length="198" mass="21993">MTSFLYSTKTAKKEYYHIPDALNLQDVLVILRDHSTLSNVFWPRSTMEIPEEKCTGPSTTEFRIGSSAARSRAIMTTKADGIVYEEDMPLGLKVTVVYRVANCPPGTWSNDSDASSDRLLSLSESRLCLEEERSVVGPRPLLILTNLKEGPIVKTRNLMWVLDEFARNGKDLVSALGSLQLSTADPNDADELEKPKAD</sequence>
<dbReference type="Proteomes" id="UP000293360">
    <property type="component" value="Unassembled WGS sequence"/>
</dbReference>